<dbReference type="PANTHER" id="PTHR43056">
    <property type="entry name" value="PEPTIDASE S9 PROLYL OLIGOPEPTIDASE"/>
    <property type="match status" value="1"/>
</dbReference>
<dbReference type="Pfam" id="PF00326">
    <property type="entry name" value="Peptidase_S9"/>
    <property type="match status" value="1"/>
</dbReference>
<dbReference type="PANTHER" id="PTHR43056:SF5">
    <property type="entry name" value="PEPTIDASE S9 PROLYL OLIGOPEPTIDASE CATALYTIC DOMAIN-CONTAINING PROTEIN"/>
    <property type="match status" value="1"/>
</dbReference>
<dbReference type="Gene3D" id="2.120.10.30">
    <property type="entry name" value="TolB, C-terminal domain"/>
    <property type="match status" value="1"/>
</dbReference>
<dbReference type="SUPFAM" id="SSF53474">
    <property type="entry name" value="alpha/beta-Hydrolases"/>
    <property type="match status" value="1"/>
</dbReference>
<name>A0AAJ0FMP4_9PEZI</name>
<dbReference type="GO" id="GO:0006508">
    <property type="term" value="P:proteolysis"/>
    <property type="evidence" value="ECO:0007669"/>
    <property type="project" value="InterPro"/>
</dbReference>
<dbReference type="Gene3D" id="3.40.50.1820">
    <property type="entry name" value="alpha/beta hydrolase"/>
    <property type="match status" value="1"/>
</dbReference>
<comment type="caution">
    <text evidence="2">The sequence shown here is derived from an EMBL/GenBank/DDBJ whole genome shotgun (WGS) entry which is preliminary data.</text>
</comment>
<organism evidence="2 3">
    <name type="scientific">Phialemonium atrogriseum</name>
    <dbReference type="NCBI Taxonomy" id="1093897"/>
    <lineage>
        <taxon>Eukaryota</taxon>
        <taxon>Fungi</taxon>
        <taxon>Dikarya</taxon>
        <taxon>Ascomycota</taxon>
        <taxon>Pezizomycotina</taxon>
        <taxon>Sordariomycetes</taxon>
        <taxon>Sordariomycetidae</taxon>
        <taxon>Cephalothecales</taxon>
        <taxon>Cephalothecaceae</taxon>
        <taxon>Phialemonium</taxon>
    </lineage>
</organism>
<dbReference type="RefSeq" id="XP_060282563.1">
    <property type="nucleotide sequence ID" value="XM_060421952.1"/>
</dbReference>
<dbReference type="EMBL" id="MU839012">
    <property type="protein sequence ID" value="KAK1766350.1"/>
    <property type="molecule type" value="Genomic_DNA"/>
</dbReference>
<evidence type="ECO:0000313" key="3">
    <source>
        <dbReference type="Proteomes" id="UP001244011"/>
    </source>
</evidence>
<dbReference type="GO" id="GO:0008236">
    <property type="term" value="F:serine-type peptidase activity"/>
    <property type="evidence" value="ECO:0007669"/>
    <property type="project" value="InterPro"/>
</dbReference>
<dbReference type="InterPro" id="IPR050585">
    <property type="entry name" value="Xaa-Pro_dipeptidyl-ppase/CocE"/>
</dbReference>
<protein>
    <submittedName>
        <fullName evidence="2">Peptidase S9 prolyl oligopeptidase active site-containing protein</fullName>
    </submittedName>
</protein>
<evidence type="ECO:0000259" key="1">
    <source>
        <dbReference type="Pfam" id="PF00326"/>
    </source>
</evidence>
<dbReference type="InterPro" id="IPR029058">
    <property type="entry name" value="AB_hydrolase_fold"/>
</dbReference>
<dbReference type="Proteomes" id="UP001244011">
    <property type="component" value="Unassembled WGS sequence"/>
</dbReference>
<dbReference type="InterPro" id="IPR011042">
    <property type="entry name" value="6-blade_b-propeller_TolB-like"/>
</dbReference>
<dbReference type="InterPro" id="IPR001375">
    <property type="entry name" value="Peptidase_S9_cat"/>
</dbReference>
<keyword evidence="3" id="KW-1185">Reference proteome</keyword>
<dbReference type="AlphaFoldDB" id="A0AAJ0FMP4"/>
<feature type="domain" description="Peptidase S9 prolyl oligopeptidase catalytic" evidence="1">
    <location>
        <begin position="450"/>
        <end position="655"/>
    </location>
</feature>
<reference evidence="2" key="1">
    <citation type="submission" date="2023-06" db="EMBL/GenBank/DDBJ databases">
        <title>Genome-scale phylogeny and comparative genomics of the fungal order Sordariales.</title>
        <authorList>
            <consortium name="Lawrence Berkeley National Laboratory"/>
            <person name="Hensen N."/>
            <person name="Bonometti L."/>
            <person name="Westerberg I."/>
            <person name="Brannstrom I.O."/>
            <person name="Guillou S."/>
            <person name="Cros-Aarteil S."/>
            <person name="Calhoun S."/>
            <person name="Haridas S."/>
            <person name="Kuo A."/>
            <person name="Mondo S."/>
            <person name="Pangilinan J."/>
            <person name="Riley R."/>
            <person name="Labutti K."/>
            <person name="Andreopoulos B."/>
            <person name="Lipzen A."/>
            <person name="Chen C."/>
            <person name="Yanf M."/>
            <person name="Daum C."/>
            <person name="Ng V."/>
            <person name="Clum A."/>
            <person name="Steindorff A."/>
            <person name="Ohm R."/>
            <person name="Martin F."/>
            <person name="Silar P."/>
            <person name="Natvig D."/>
            <person name="Lalanne C."/>
            <person name="Gautier V."/>
            <person name="Ament-Velasquez S.L."/>
            <person name="Kruys A."/>
            <person name="Hutchinson M.I."/>
            <person name="Powell A.J."/>
            <person name="Barry K."/>
            <person name="Miller A.N."/>
            <person name="Grigoriev I.V."/>
            <person name="Debuchy R."/>
            <person name="Gladieux P."/>
            <person name="Thoren M.H."/>
            <person name="Johannesson H."/>
        </authorList>
    </citation>
    <scope>NUCLEOTIDE SEQUENCE</scope>
    <source>
        <strain evidence="2">8032-3</strain>
    </source>
</reference>
<accession>A0AAJ0FMP4</accession>
<proteinExistence type="predicted"/>
<dbReference type="SUPFAM" id="SSF82171">
    <property type="entry name" value="DPP6 N-terminal domain-like"/>
    <property type="match status" value="1"/>
</dbReference>
<dbReference type="GeneID" id="85305139"/>
<sequence length="657" mass="72798">MVIKKVAPYGEWDSELIAEAVTEGSRSLTSPRVDLKSGRAFFLESRPDGTNGIVEVTADGPKHVLPDSSSATTSVYEYGGLPYGLVPGRKLRIIFSDARDQSVGLLDVDSGHVQTLFRSPTLRYADFDPSPLIEDGKAHSAWVLAVEEDHEKPSPAEVRNYVVAINVVSGEVRRVVYGADFYSYPRFSPDGRKIVWKEWDHPTLPFWGARLLWADWKGDGVVENAEVVAGDMSECPSEPRWSPLGTLYFAQEKSNFRQLFRKKPGDKEPTQVVLEGFEDAEIGDASFFIGCQTYVFLTETSVIATPTWFGAYDLVYINLAISTWTKLKSPFTDLRLDCLASLSQYSVLAIGSGATTPQAVYRIIIAPDHTTYPTLIRSSVDKPHPESIFSTPTHIRFAARRGPPREVHAFYWPPHNGRFVAPEGTLPPLLVSPHGGPTAHSTPGLRPAEQYFVTRGYAHLAVNYAGSSGHGRRYRESLFGRWGIIDRDDVAEAVARVVKGGLADASRVGIVGGSAGGYNVLQSLSWYPDVFAGGVCYCGVADLAALEEETHKLESRYVEVLLNTTGLGESEKKRLFQERSPLYHAQQIKAPLLLIHGEDDTVVPIEQSLEIRRRIEEAGGDVKLVTFRGEGHMFKKAESWLVALEEAEKWWKKTLLR</sequence>
<evidence type="ECO:0000313" key="2">
    <source>
        <dbReference type="EMBL" id="KAK1766350.1"/>
    </source>
</evidence>
<gene>
    <name evidence="2" type="ORF">QBC33DRAFT_117544</name>
</gene>